<dbReference type="AlphaFoldDB" id="A0A2R8FAV0"/>
<evidence type="ECO:0000313" key="2">
    <source>
        <dbReference type="EMBL" id="SPN73553.1"/>
    </source>
</evidence>
<dbReference type="KEGG" id="csee:C10C_0384"/>
<gene>
    <name evidence="2" type="ORF">C10C_0384</name>
</gene>
<dbReference type="OrthoDB" id="16987at2"/>
<keyword evidence="1" id="KW-0812">Transmembrane</keyword>
<keyword evidence="3" id="KW-1185">Reference proteome</keyword>
<dbReference type="EMBL" id="LT993738">
    <property type="protein sequence ID" value="SPN73553.1"/>
    <property type="molecule type" value="Genomic_DNA"/>
</dbReference>
<evidence type="ECO:0000313" key="3">
    <source>
        <dbReference type="Proteomes" id="UP000244926"/>
    </source>
</evidence>
<protein>
    <submittedName>
        <fullName evidence="2">Uncharacterized protein</fullName>
    </submittedName>
</protein>
<reference evidence="3" key="1">
    <citation type="submission" date="2017-11" db="EMBL/GenBank/DDBJ databases">
        <authorList>
            <person name="Seth-Smith MB H."/>
        </authorList>
    </citation>
    <scope>NUCLEOTIDE SEQUENCE [LARGE SCALE GENOMIC DNA]</scope>
</reference>
<feature type="transmembrane region" description="Helical" evidence="1">
    <location>
        <begin position="59"/>
        <end position="81"/>
    </location>
</feature>
<keyword evidence="1" id="KW-0472">Membrane</keyword>
<accession>A0A2R8FAV0</accession>
<organism evidence="2 3">
    <name type="scientific">Chlamydia serpentis</name>
    <dbReference type="NCBI Taxonomy" id="1967782"/>
    <lineage>
        <taxon>Bacteria</taxon>
        <taxon>Pseudomonadati</taxon>
        <taxon>Chlamydiota</taxon>
        <taxon>Chlamydiia</taxon>
        <taxon>Chlamydiales</taxon>
        <taxon>Chlamydiaceae</taxon>
        <taxon>Chlamydia/Chlamydophila group</taxon>
        <taxon>Chlamydia</taxon>
    </lineage>
</organism>
<dbReference type="Pfam" id="PF04890">
    <property type="entry name" value="DUF648"/>
    <property type="match status" value="1"/>
</dbReference>
<keyword evidence="1" id="KW-1133">Transmembrane helix</keyword>
<dbReference type="Proteomes" id="UP000244926">
    <property type="component" value="Chromosome I"/>
</dbReference>
<dbReference type="InterPro" id="IPR006974">
    <property type="entry name" value="DUF648"/>
</dbReference>
<proteinExistence type="predicted"/>
<sequence>MSNFVFASETANSLQNRLLEYLDSYFFLGGERTRILSIDSSGYGIAVRENVDVSTCVKILKILSFLFLPLSLIALALRSLLRANFKKTCRILYISSVISQQLPEKVLEHPTILKNALLNAPAGFFYVPGKYQNVLITQNDSGEISELYLSVNIERILDDLDLSSLLWGSSFVQSLYTYEGEESIELNNIFYTEHTLVDNSRLSKNVLGYASKRILAKMLLNQIFNKGMLNQGLARDPHVSADQQRCIFFDTQPKEGFSLFPDVFFNMQKIGDREKLGCGYVILGRLEKLGIQPTFVNEENGFSVRWGTTPSSDSEIFILPTDDERPLCDDLLEE</sequence>
<dbReference type="RefSeq" id="WP_108896514.1">
    <property type="nucleotide sequence ID" value="NZ_LT993738.1"/>
</dbReference>
<evidence type="ECO:0000256" key="1">
    <source>
        <dbReference type="SAM" id="Phobius"/>
    </source>
</evidence>
<name>A0A2R8FAV0_9CHLA</name>